<feature type="domain" description="F-box" evidence="1">
    <location>
        <begin position="13"/>
        <end position="53"/>
    </location>
</feature>
<gene>
    <name evidence="2" type="ORF">M0R45_016824</name>
</gene>
<dbReference type="InterPro" id="IPR036047">
    <property type="entry name" value="F-box-like_dom_sf"/>
</dbReference>
<dbReference type="Pfam" id="PF07734">
    <property type="entry name" value="FBA_1"/>
    <property type="match status" value="1"/>
</dbReference>
<dbReference type="PANTHER" id="PTHR35546:SF25">
    <property type="entry name" value="F-BOX DOMAIN-CONTAINING PROTEIN"/>
    <property type="match status" value="1"/>
</dbReference>
<dbReference type="InterPro" id="IPR006527">
    <property type="entry name" value="F-box-assoc_dom_typ1"/>
</dbReference>
<evidence type="ECO:0000259" key="1">
    <source>
        <dbReference type="SMART" id="SM00256"/>
    </source>
</evidence>
<proteinExistence type="predicted"/>
<comment type="caution">
    <text evidence="2">The sequence shown here is derived from an EMBL/GenBank/DDBJ whole genome shotgun (WGS) entry which is preliminary data.</text>
</comment>
<dbReference type="NCBIfam" id="TIGR01640">
    <property type="entry name" value="F_box_assoc_1"/>
    <property type="match status" value="1"/>
</dbReference>
<dbReference type="EMBL" id="JBEDUW010000003">
    <property type="protein sequence ID" value="KAK9940150.1"/>
    <property type="molecule type" value="Genomic_DNA"/>
</dbReference>
<protein>
    <recommendedName>
        <fullName evidence="1">F-box domain-containing protein</fullName>
    </recommendedName>
</protein>
<dbReference type="SMART" id="SM00256">
    <property type="entry name" value="FBOX"/>
    <property type="match status" value="1"/>
</dbReference>
<dbReference type="InterPro" id="IPR017451">
    <property type="entry name" value="F-box-assoc_interact_dom"/>
</dbReference>
<dbReference type="AlphaFoldDB" id="A0AAW1XVN0"/>
<reference evidence="2 3" key="1">
    <citation type="journal article" date="2023" name="G3 (Bethesda)">
        <title>A chromosome-length genome assembly and annotation of blackberry (Rubus argutus, cv. 'Hillquist').</title>
        <authorList>
            <person name="Bruna T."/>
            <person name="Aryal R."/>
            <person name="Dudchenko O."/>
            <person name="Sargent D.J."/>
            <person name="Mead D."/>
            <person name="Buti M."/>
            <person name="Cavallini A."/>
            <person name="Hytonen T."/>
            <person name="Andres J."/>
            <person name="Pham M."/>
            <person name="Weisz D."/>
            <person name="Mascagni F."/>
            <person name="Usai G."/>
            <person name="Natali L."/>
            <person name="Bassil N."/>
            <person name="Fernandez G.E."/>
            <person name="Lomsadze A."/>
            <person name="Armour M."/>
            <person name="Olukolu B."/>
            <person name="Poorten T."/>
            <person name="Britton C."/>
            <person name="Davik J."/>
            <person name="Ashrafi H."/>
            <person name="Aiden E.L."/>
            <person name="Borodovsky M."/>
            <person name="Worthington M."/>
        </authorList>
    </citation>
    <scope>NUCLEOTIDE SEQUENCE [LARGE SCALE GENOMIC DNA]</scope>
    <source>
        <strain evidence="2">PI 553951</strain>
    </source>
</reference>
<dbReference type="InterPro" id="IPR055290">
    <property type="entry name" value="At3g26010-like"/>
</dbReference>
<dbReference type="InterPro" id="IPR001810">
    <property type="entry name" value="F-box_dom"/>
</dbReference>
<accession>A0AAW1XVN0</accession>
<dbReference type="PANTHER" id="PTHR35546">
    <property type="entry name" value="F-BOX PROTEIN INTERACTION DOMAIN PROTEIN-RELATED"/>
    <property type="match status" value="1"/>
</dbReference>
<organism evidence="2 3">
    <name type="scientific">Rubus argutus</name>
    <name type="common">Southern blackberry</name>
    <dbReference type="NCBI Taxonomy" id="59490"/>
    <lineage>
        <taxon>Eukaryota</taxon>
        <taxon>Viridiplantae</taxon>
        <taxon>Streptophyta</taxon>
        <taxon>Embryophyta</taxon>
        <taxon>Tracheophyta</taxon>
        <taxon>Spermatophyta</taxon>
        <taxon>Magnoliopsida</taxon>
        <taxon>eudicotyledons</taxon>
        <taxon>Gunneridae</taxon>
        <taxon>Pentapetalae</taxon>
        <taxon>rosids</taxon>
        <taxon>fabids</taxon>
        <taxon>Rosales</taxon>
        <taxon>Rosaceae</taxon>
        <taxon>Rosoideae</taxon>
        <taxon>Rosoideae incertae sedis</taxon>
        <taxon>Rubus</taxon>
    </lineage>
</organism>
<keyword evidence="3" id="KW-1185">Reference proteome</keyword>
<evidence type="ECO:0000313" key="2">
    <source>
        <dbReference type="EMBL" id="KAK9940150.1"/>
    </source>
</evidence>
<dbReference type="SUPFAM" id="SSF81383">
    <property type="entry name" value="F-box domain"/>
    <property type="match status" value="1"/>
</dbReference>
<dbReference type="Proteomes" id="UP001457282">
    <property type="component" value="Unassembled WGS sequence"/>
</dbReference>
<name>A0AAW1XVN0_RUBAR</name>
<evidence type="ECO:0000313" key="3">
    <source>
        <dbReference type="Proteomes" id="UP001457282"/>
    </source>
</evidence>
<sequence length="378" mass="42877">MQNSIAAAESIGNNEDLLKQLLLHLPAQSLVRFKCVSKQWLSIISNPNFCDSHTLQNPNPKFSSAAFFWSRTGTTTGPHFISHVRSSKRPFNFIPDPQGIEILQSCNGLLLLLCRSSIESFTTPRKFCIVNPTTSQYFQFALPPKSKSARVLSVALAFDPSKSLHYKVVCILGSVTARFPPLHIEIGIYSSQTRSWRVCESNDMWFPSTGNFVPGVYCNGSINWLSRFCWLVHYDIDAGRYGVVDEFCGDNRAVERDCICFGESGGNLHLIQVKSSLLNQFDVLEMARDYSGWSVKYRVDLNPMRVAFPEIHAGYYPFLFVHVEENEKENPSLLLHIPYKVISYNLRDKSIKKLCDLVTSSQVGWRDAYHYMETLACV</sequence>
<dbReference type="Pfam" id="PF00646">
    <property type="entry name" value="F-box"/>
    <property type="match status" value="1"/>
</dbReference>